<proteinExistence type="predicted"/>
<dbReference type="AlphaFoldDB" id="A0A0S4II72"/>
<feature type="non-terminal residue" evidence="1">
    <location>
        <position position="1"/>
    </location>
</feature>
<gene>
    <name evidence="1" type="ORF">BSAL_52735</name>
</gene>
<dbReference type="Proteomes" id="UP000051952">
    <property type="component" value="Unassembled WGS sequence"/>
</dbReference>
<sequence length="98" mass="10307">PWADLAAAFIAPFPYDASVNADVEEPETQKPLTSQLNETIIGSLPEELVAHLKLGENAGWIYSTQPNPHYGTCVPAGVGSQARAAQAVVVPAVVKVVL</sequence>
<evidence type="ECO:0000313" key="1">
    <source>
        <dbReference type="EMBL" id="CUE70939.1"/>
    </source>
</evidence>
<evidence type="ECO:0000313" key="2">
    <source>
        <dbReference type="Proteomes" id="UP000051952"/>
    </source>
</evidence>
<name>A0A0S4II72_BODSA</name>
<keyword evidence="2" id="KW-1185">Reference proteome</keyword>
<accession>A0A0S4II72</accession>
<dbReference type="EMBL" id="CYKH01000095">
    <property type="protein sequence ID" value="CUE70939.1"/>
    <property type="molecule type" value="Genomic_DNA"/>
</dbReference>
<dbReference type="VEuPathDB" id="TriTrypDB:BSAL_52735"/>
<reference evidence="2" key="1">
    <citation type="submission" date="2015-09" db="EMBL/GenBank/DDBJ databases">
        <authorList>
            <consortium name="Pathogen Informatics"/>
        </authorList>
    </citation>
    <scope>NUCLEOTIDE SEQUENCE [LARGE SCALE GENOMIC DNA]</scope>
    <source>
        <strain evidence="2">Lake Konstanz</strain>
    </source>
</reference>
<protein>
    <submittedName>
        <fullName evidence="1">Uncharacterized protein</fullName>
    </submittedName>
</protein>
<organism evidence="1 2">
    <name type="scientific">Bodo saltans</name>
    <name type="common">Flagellated protozoan</name>
    <dbReference type="NCBI Taxonomy" id="75058"/>
    <lineage>
        <taxon>Eukaryota</taxon>
        <taxon>Discoba</taxon>
        <taxon>Euglenozoa</taxon>
        <taxon>Kinetoplastea</taxon>
        <taxon>Metakinetoplastina</taxon>
        <taxon>Eubodonida</taxon>
        <taxon>Bodonidae</taxon>
        <taxon>Bodo</taxon>
    </lineage>
</organism>